<dbReference type="Gene3D" id="3.40.50.2300">
    <property type="match status" value="1"/>
</dbReference>
<keyword evidence="2" id="KW-0902">Two-component regulatory system</keyword>
<comment type="caution">
    <text evidence="9">The sequence shown here is derived from an EMBL/GenBank/DDBJ whole genome shotgun (WGS) entry which is preliminary data.</text>
</comment>
<dbReference type="SMART" id="SM00448">
    <property type="entry name" value="REC"/>
    <property type="match status" value="1"/>
</dbReference>
<keyword evidence="4 9" id="KW-0238">DNA-binding</keyword>
<dbReference type="Proteomes" id="UP000229278">
    <property type="component" value="Unassembled WGS sequence"/>
</dbReference>
<dbReference type="PROSITE" id="PS00622">
    <property type="entry name" value="HTH_LUXR_1"/>
    <property type="match status" value="1"/>
</dbReference>
<dbReference type="Gene3D" id="1.10.10.10">
    <property type="entry name" value="Winged helix-like DNA-binding domain superfamily/Winged helix DNA-binding domain"/>
    <property type="match status" value="1"/>
</dbReference>
<dbReference type="EMBL" id="PDTV01000006">
    <property type="protein sequence ID" value="PIE83225.1"/>
    <property type="molecule type" value="Genomic_DNA"/>
</dbReference>
<dbReference type="CDD" id="cd17537">
    <property type="entry name" value="REC_FixJ"/>
    <property type="match status" value="1"/>
</dbReference>
<organism evidence="9 10">
    <name type="scientific">Candidatus Contendibacter odensensis</name>
    <dbReference type="NCBI Taxonomy" id="1400860"/>
    <lineage>
        <taxon>Bacteria</taxon>
        <taxon>Pseudomonadati</taxon>
        <taxon>Pseudomonadota</taxon>
        <taxon>Gammaproteobacteria</taxon>
        <taxon>Candidatus Competibacteraceae</taxon>
        <taxon>Candidatus Contendibacter</taxon>
    </lineage>
</organism>
<dbReference type="CDD" id="cd06170">
    <property type="entry name" value="LuxR_C_like"/>
    <property type="match status" value="1"/>
</dbReference>
<dbReference type="AlphaFoldDB" id="A0A2G6PFA0"/>
<evidence type="ECO:0000256" key="3">
    <source>
        <dbReference type="ARBA" id="ARBA00023015"/>
    </source>
</evidence>
<dbReference type="GO" id="GO:0003677">
    <property type="term" value="F:DNA binding"/>
    <property type="evidence" value="ECO:0007669"/>
    <property type="project" value="UniProtKB-KW"/>
</dbReference>
<evidence type="ECO:0000256" key="4">
    <source>
        <dbReference type="ARBA" id="ARBA00023125"/>
    </source>
</evidence>
<feature type="domain" description="HTH luxR-type" evidence="7">
    <location>
        <begin position="137"/>
        <end position="202"/>
    </location>
</feature>
<feature type="modified residue" description="4-aspartylphosphate" evidence="6">
    <location>
        <position position="56"/>
    </location>
</feature>
<evidence type="ECO:0000259" key="7">
    <source>
        <dbReference type="PROSITE" id="PS50043"/>
    </source>
</evidence>
<keyword evidence="1 6" id="KW-0597">Phosphoprotein</keyword>
<dbReference type="SMART" id="SM00421">
    <property type="entry name" value="HTH_LUXR"/>
    <property type="match status" value="1"/>
</dbReference>
<dbReference type="SUPFAM" id="SSF46894">
    <property type="entry name" value="C-terminal effector domain of the bipartite response regulators"/>
    <property type="match status" value="1"/>
</dbReference>
<sequence length="205" mass="23212">MNTEIPTVFIVDDDQAIRDSVSLLLRANGFAVEVFCDAMSFIKSGAFYRSGCLLLDVRMPGMSGLNLQEQLKKQDAQMPIIFMTGHGDVPMAIRAMKLGAFDFIEKPFQGDLLLNRVREALEQDARERRHQVYRLEVTTRMALLSPREREVLERVATGCYNKVIAADLGISISTVEIHRKRVMEKLQAESLSDLIRMLALQNHTI</sequence>
<evidence type="ECO:0000256" key="6">
    <source>
        <dbReference type="PROSITE-ProRule" id="PRU00169"/>
    </source>
</evidence>
<keyword evidence="3" id="KW-0805">Transcription regulation</keyword>
<reference evidence="9 10" key="1">
    <citation type="submission" date="2017-10" db="EMBL/GenBank/DDBJ databases">
        <title>Novel microbial diversity and functional potential in the marine mammal oral microbiome.</title>
        <authorList>
            <person name="Dudek N.K."/>
            <person name="Sun C.L."/>
            <person name="Burstein D."/>
            <person name="Kantor R.S."/>
            <person name="Aliaga Goltsman D.S."/>
            <person name="Bik E.M."/>
            <person name="Thomas B.C."/>
            <person name="Banfield J.F."/>
            <person name="Relman D.A."/>
        </authorList>
    </citation>
    <scope>NUCLEOTIDE SEQUENCE [LARGE SCALE GENOMIC DNA]</scope>
    <source>
        <strain evidence="9">DOLJORAL78_50_517</strain>
    </source>
</reference>
<dbReference type="PROSITE" id="PS50110">
    <property type="entry name" value="RESPONSE_REGULATORY"/>
    <property type="match status" value="1"/>
</dbReference>
<dbReference type="FunFam" id="3.40.50.2300:FF:000018">
    <property type="entry name" value="DNA-binding transcriptional regulator NtrC"/>
    <property type="match status" value="1"/>
</dbReference>
<dbReference type="PANTHER" id="PTHR44688">
    <property type="entry name" value="DNA-BINDING TRANSCRIPTIONAL ACTIVATOR DEVR_DOSR"/>
    <property type="match status" value="1"/>
</dbReference>
<dbReference type="PRINTS" id="PR00038">
    <property type="entry name" value="HTHLUXR"/>
</dbReference>
<dbReference type="SUPFAM" id="SSF52172">
    <property type="entry name" value="CheY-like"/>
    <property type="match status" value="1"/>
</dbReference>
<name>A0A2G6PFA0_9GAMM</name>
<keyword evidence="5" id="KW-0804">Transcription</keyword>
<dbReference type="GO" id="GO:0000160">
    <property type="term" value="P:phosphorelay signal transduction system"/>
    <property type="evidence" value="ECO:0007669"/>
    <property type="project" value="UniProtKB-KW"/>
</dbReference>
<dbReference type="PROSITE" id="PS50043">
    <property type="entry name" value="HTH_LUXR_2"/>
    <property type="match status" value="1"/>
</dbReference>
<gene>
    <name evidence="9" type="ORF">CSA09_02790</name>
</gene>
<evidence type="ECO:0000313" key="9">
    <source>
        <dbReference type="EMBL" id="PIE83225.1"/>
    </source>
</evidence>
<dbReference type="PANTHER" id="PTHR44688:SF16">
    <property type="entry name" value="DNA-BINDING TRANSCRIPTIONAL ACTIVATOR DEVR_DOSR"/>
    <property type="match status" value="1"/>
</dbReference>
<dbReference type="Pfam" id="PF00072">
    <property type="entry name" value="Response_reg"/>
    <property type="match status" value="1"/>
</dbReference>
<dbReference type="InterPro" id="IPR036388">
    <property type="entry name" value="WH-like_DNA-bd_sf"/>
</dbReference>
<dbReference type="InterPro" id="IPR011006">
    <property type="entry name" value="CheY-like_superfamily"/>
</dbReference>
<evidence type="ECO:0000256" key="5">
    <source>
        <dbReference type="ARBA" id="ARBA00023163"/>
    </source>
</evidence>
<feature type="domain" description="Response regulatory" evidence="8">
    <location>
        <begin position="7"/>
        <end position="121"/>
    </location>
</feature>
<dbReference type="InterPro" id="IPR001789">
    <property type="entry name" value="Sig_transdc_resp-reg_receiver"/>
</dbReference>
<dbReference type="Pfam" id="PF00196">
    <property type="entry name" value="GerE"/>
    <property type="match status" value="1"/>
</dbReference>
<accession>A0A2G6PFA0</accession>
<evidence type="ECO:0000313" key="10">
    <source>
        <dbReference type="Proteomes" id="UP000229278"/>
    </source>
</evidence>
<protein>
    <submittedName>
        <fullName evidence="9">DNA-binding response regulator</fullName>
    </submittedName>
</protein>
<evidence type="ECO:0000259" key="8">
    <source>
        <dbReference type="PROSITE" id="PS50110"/>
    </source>
</evidence>
<dbReference type="GO" id="GO:0006355">
    <property type="term" value="P:regulation of DNA-templated transcription"/>
    <property type="evidence" value="ECO:0007669"/>
    <property type="project" value="InterPro"/>
</dbReference>
<dbReference type="InterPro" id="IPR016032">
    <property type="entry name" value="Sig_transdc_resp-reg_C-effctor"/>
</dbReference>
<evidence type="ECO:0000256" key="2">
    <source>
        <dbReference type="ARBA" id="ARBA00023012"/>
    </source>
</evidence>
<proteinExistence type="predicted"/>
<dbReference type="InterPro" id="IPR000792">
    <property type="entry name" value="Tscrpt_reg_LuxR_C"/>
</dbReference>
<evidence type="ECO:0000256" key="1">
    <source>
        <dbReference type="ARBA" id="ARBA00022553"/>
    </source>
</evidence>